<evidence type="ECO:0000256" key="2">
    <source>
        <dbReference type="ARBA" id="ARBA00022737"/>
    </source>
</evidence>
<evidence type="ECO:0000259" key="9">
    <source>
        <dbReference type="PROSITE" id="PS51352"/>
    </source>
</evidence>
<dbReference type="InterPro" id="IPR052259">
    <property type="entry name" value="Nucleoredoxin-like"/>
</dbReference>
<dbReference type="Pfam" id="PF13905">
    <property type="entry name" value="Thioredoxin_8"/>
    <property type="match status" value="2"/>
</dbReference>
<organism evidence="10 11">
    <name type="scientific">Coptis chinensis</name>
    <dbReference type="NCBI Taxonomy" id="261450"/>
    <lineage>
        <taxon>Eukaryota</taxon>
        <taxon>Viridiplantae</taxon>
        <taxon>Streptophyta</taxon>
        <taxon>Embryophyta</taxon>
        <taxon>Tracheophyta</taxon>
        <taxon>Spermatophyta</taxon>
        <taxon>Magnoliopsida</taxon>
        <taxon>Ranunculales</taxon>
        <taxon>Ranunculaceae</taxon>
        <taxon>Coptidoideae</taxon>
        <taxon>Coptis</taxon>
    </lineage>
</organism>
<evidence type="ECO:0000313" key="10">
    <source>
        <dbReference type="EMBL" id="KAF9626486.1"/>
    </source>
</evidence>
<dbReference type="EC" id="1.8.1.8" evidence="1"/>
<dbReference type="InterPro" id="IPR013766">
    <property type="entry name" value="Thioredoxin_domain"/>
</dbReference>
<keyword evidence="2" id="KW-0677">Repeat</keyword>
<evidence type="ECO:0000256" key="7">
    <source>
        <dbReference type="ARBA" id="ARBA00047804"/>
    </source>
</evidence>
<keyword evidence="4" id="KW-0520">NAD</keyword>
<gene>
    <name evidence="10" type="ORF">IFM89_034420</name>
</gene>
<dbReference type="PANTHER" id="PTHR13871:SF81">
    <property type="entry name" value="NUCLEOREDOXIN 3-RELATED"/>
    <property type="match status" value="1"/>
</dbReference>
<keyword evidence="3" id="KW-0560">Oxidoreductase</keyword>
<dbReference type="InterPro" id="IPR004146">
    <property type="entry name" value="DC1"/>
</dbReference>
<dbReference type="Proteomes" id="UP000631114">
    <property type="component" value="Unassembled WGS sequence"/>
</dbReference>
<dbReference type="SUPFAM" id="SSF57889">
    <property type="entry name" value="Cysteine-rich domain"/>
    <property type="match status" value="1"/>
</dbReference>
<comment type="catalytic activity">
    <reaction evidence="6">
        <text>[protein]-dithiol + NAD(+) = [protein]-disulfide + NADH + H(+)</text>
        <dbReference type="Rhea" id="RHEA:18749"/>
        <dbReference type="Rhea" id="RHEA-COMP:10593"/>
        <dbReference type="Rhea" id="RHEA-COMP:10594"/>
        <dbReference type="ChEBI" id="CHEBI:15378"/>
        <dbReference type="ChEBI" id="CHEBI:29950"/>
        <dbReference type="ChEBI" id="CHEBI:50058"/>
        <dbReference type="ChEBI" id="CHEBI:57540"/>
        <dbReference type="ChEBI" id="CHEBI:57945"/>
        <dbReference type="EC" id="1.8.1.8"/>
    </reaction>
</comment>
<name>A0A835MK01_9MAGN</name>
<reference evidence="10 11" key="1">
    <citation type="submission" date="2020-10" db="EMBL/GenBank/DDBJ databases">
        <title>The Coptis chinensis genome and diversification of protoberbering-type alkaloids.</title>
        <authorList>
            <person name="Wang B."/>
            <person name="Shu S."/>
            <person name="Song C."/>
            <person name="Liu Y."/>
        </authorList>
    </citation>
    <scope>NUCLEOTIDE SEQUENCE [LARGE SCALE GENOMIC DNA]</scope>
    <source>
        <strain evidence="10">HL-2020</strain>
        <tissue evidence="10">Leaf</tissue>
    </source>
</reference>
<dbReference type="InterPro" id="IPR046349">
    <property type="entry name" value="C1-like_sf"/>
</dbReference>
<dbReference type="SUPFAM" id="SSF52833">
    <property type="entry name" value="Thioredoxin-like"/>
    <property type="match status" value="2"/>
</dbReference>
<evidence type="ECO:0000256" key="8">
    <source>
        <dbReference type="SAM" id="MobiDB-lite"/>
    </source>
</evidence>
<evidence type="ECO:0000256" key="4">
    <source>
        <dbReference type="ARBA" id="ARBA00023027"/>
    </source>
</evidence>
<evidence type="ECO:0000256" key="6">
    <source>
        <dbReference type="ARBA" id="ARBA00047388"/>
    </source>
</evidence>
<feature type="region of interest" description="Disordered" evidence="8">
    <location>
        <begin position="369"/>
        <end position="388"/>
    </location>
</feature>
<comment type="catalytic activity">
    <reaction evidence="7">
        <text>[protein]-dithiol + NADP(+) = [protein]-disulfide + NADPH + H(+)</text>
        <dbReference type="Rhea" id="RHEA:18753"/>
        <dbReference type="Rhea" id="RHEA-COMP:10593"/>
        <dbReference type="Rhea" id="RHEA-COMP:10594"/>
        <dbReference type="ChEBI" id="CHEBI:15378"/>
        <dbReference type="ChEBI" id="CHEBI:29950"/>
        <dbReference type="ChEBI" id="CHEBI:50058"/>
        <dbReference type="ChEBI" id="CHEBI:57783"/>
        <dbReference type="ChEBI" id="CHEBI:58349"/>
        <dbReference type="EC" id="1.8.1.8"/>
    </reaction>
</comment>
<evidence type="ECO:0000256" key="1">
    <source>
        <dbReference type="ARBA" id="ARBA00012612"/>
    </source>
</evidence>
<dbReference type="PANTHER" id="PTHR13871">
    <property type="entry name" value="THIOREDOXIN"/>
    <property type="match status" value="1"/>
</dbReference>
<feature type="domain" description="Thioredoxin" evidence="9">
    <location>
        <begin position="119"/>
        <end position="305"/>
    </location>
</feature>
<dbReference type="InterPro" id="IPR012336">
    <property type="entry name" value="Thioredoxin-like_fold"/>
</dbReference>
<feature type="compositionally biased region" description="Polar residues" evidence="8">
    <location>
        <begin position="370"/>
        <end position="382"/>
    </location>
</feature>
<evidence type="ECO:0000256" key="5">
    <source>
        <dbReference type="ARBA" id="ARBA00025782"/>
    </source>
</evidence>
<sequence length="388" mass="43761">MEKMVNGDAVGNPNNLKELLILEGGDFLLRNNGDHVPVSELQGKIVCLYFMNSSFRSCHLFTPILTDIYHTLKDRGKGFEIVSISLHDEEESFKNYSKNIPWLSLPFNDKNQERLRYVNLYGIEAYPFSADKLAELDEIDKKRLESMTLESLLVHEGLDFVDGKGGIKVPVSELNGKTVLFYFSKKECGPCQKFTPMLAKAYNEIKAKHDDLEVIYVCCDNDRKSFEDYTSSMPWLVIPYGDERERFVKNIFDFSGMPYVGVIGPSGGILTEGAGELVIFSGADAYPFVRHRIAEMKSKLEEMASGWPEKVKHSSHPHDLVRSRTGIIDTCDGCRELGHGWFFRCDECDYGLHPGCALKDNDIKAHDDQTVGQGDSHNQVSNGGWICD</sequence>
<proteinExistence type="inferred from homology"/>
<keyword evidence="11" id="KW-1185">Reference proteome</keyword>
<protein>
    <recommendedName>
        <fullName evidence="1">protein-disulfide reductase</fullName>
        <ecNumber evidence="1">1.8.1.8</ecNumber>
    </recommendedName>
</protein>
<comment type="caution">
    <text evidence="10">The sequence shown here is derived from an EMBL/GenBank/DDBJ whole genome shotgun (WGS) entry which is preliminary data.</text>
</comment>
<dbReference type="OrthoDB" id="409136at2759"/>
<dbReference type="AlphaFoldDB" id="A0A835MK01"/>
<dbReference type="GO" id="GO:0047134">
    <property type="term" value="F:protein-disulfide reductase [NAD(P)H] activity"/>
    <property type="evidence" value="ECO:0007669"/>
    <property type="project" value="UniProtKB-EC"/>
</dbReference>
<dbReference type="PROSITE" id="PS51352">
    <property type="entry name" value="THIOREDOXIN_2"/>
    <property type="match status" value="1"/>
</dbReference>
<dbReference type="Pfam" id="PF03107">
    <property type="entry name" value="C1_2"/>
    <property type="match status" value="1"/>
</dbReference>
<evidence type="ECO:0000256" key="3">
    <source>
        <dbReference type="ARBA" id="ARBA00023002"/>
    </source>
</evidence>
<dbReference type="InterPro" id="IPR036249">
    <property type="entry name" value="Thioredoxin-like_sf"/>
</dbReference>
<dbReference type="EMBL" id="JADFTS010000001">
    <property type="protein sequence ID" value="KAF9626486.1"/>
    <property type="molecule type" value="Genomic_DNA"/>
</dbReference>
<feature type="non-terminal residue" evidence="10">
    <location>
        <position position="388"/>
    </location>
</feature>
<evidence type="ECO:0000313" key="11">
    <source>
        <dbReference type="Proteomes" id="UP000631114"/>
    </source>
</evidence>
<comment type="similarity">
    <text evidence="5">Belongs to the nucleoredoxin family.</text>
</comment>
<dbReference type="Gene3D" id="3.40.30.10">
    <property type="entry name" value="Glutaredoxin"/>
    <property type="match status" value="2"/>
</dbReference>
<accession>A0A835MK01</accession>